<dbReference type="AlphaFoldDB" id="M3F8V3"/>
<reference evidence="2" key="1">
    <citation type="journal article" date="2013" name="Genome Announc.">
        <title>Draft Genome Sequence of Streptomyces bottropensis ATCC 25435, a Bottromycin-Producing Actinomycete.</title>
        <authorList>
            <person name="Zhang H."/>
            <person name="Zhou W."/>
            <person name="Zhuang Y."/>
            <person name="Liang X."/>
            <person name="Liu T."/>
        </authorList>
    </citation>
    <scope>NUCLEOTIDE SEQUENCE [LARGE SCALE GENOMIC DNA]</scope>
    <source>
        <strain evidence="2">ATCC 25435</strain>
    </source>
</reference>
<proteinExistence type="predicted"/>
<evidence type="ECO:0000313" key="2">
    <source>
        <dbReference type="Proteomes" id="UP000030760"/>
    </source>
</evidence>
<dbReference type="EMBL" id="KB405056">
    <property type="protein sequence ID" value="EMF58098.1"/>
    <property type="molecule type" value="Genomic_DNA"/>
</dbReference>
<dbReference type="Proteomes" id="UP000030760">
    <property type="component" value="Unassembled WGS sequence"/>
</dbReference>
<accession>M3F8V3</accession>
<sequence length="53" mass="5913">MGGLWIVYGVGVFCDHPCIPREGINGKLLPSLDLVPPRGIVSCEKTRPRRRRP</sequence>
<gene>
    <name evidence="1" type="ORF">SBD_0771</name>
</gene>
<protein>
    <submittedName>
        <fullName evidence="1">Uncharacterized protein</fullName>
    </submittedName>
</protein>
<evidence type="ECO:0000313" key="1">
    <source>
        <dbReference type="EMBL" id="EMF58098.1"/>
    </source>
</evidence>
<name>M3F8V3_9ACTN</name>
<organism evidence="1 2">
    <name type="scientific">Streptomyces bottropensis ATCC 25435</name>
    <dbReference type="NCBI Taxonomy" id="1054862"/>
    <lineage>
        <taxon>Bacteria</taxon>
        <taxon>Bacillati</taxon>
        <taxon>Actinomycetota</taxon>
        <taxon>Actinomycetes</taxon>
        <taxon>Kitasatosporales</taxon>
        <taxon>Streptomycetaceae</taxon>
        <taxon>Streptomyces</taxon>
    </lineage>
</organism>